<proteinExistence type="predicted"/>
<dbReference type="EMBL" id="JAEHFV010000002">
    <property type="protein sequence ID" value="MBK0369724.1"/>
    <property type="molecule type" value="Genomic_DNA"/>
</dbReference>
<name>A0A934PMU8_9FLAO</name>
<dbReference type="Proteomes" id="UP000609172">
    <property type="component" value="Unassembled WGS sequence"/>
</dbReference>
<keyword evidence="2" id="KW-1185">Reference proteome</keyword>
<dbReference type="AlphaFoldDB" id="A0A934PMU8"/>
<sequence>MKKNILAVLFFSTGLLAFGQESENEGSKKFPEHTLGLVLSHANISTGVSESGGRKWLSIPAWGLDYNCWFTEKWALGLHTDFIIEKIEVKENLNSDEAILERSYPIAPALMGIYKPTKHSSFLFGMGAEFAKEENLVLNRVGYEWSTEIGEKWELGLSFNYDFRWNAYDSYTLGFGISRNLSR</sequence>
<evidence type="ECO:0000313" key="1">
    <source>
        <dbReference type="EMBL" id="MBK0369724.1"/>
    </source>
</evidence>
<gene>
    <name evidence="1" type="ORF">I5M07_07715</name>
</gene>
<evidence type="ECO:0000313" key="2">
    <source>
        <dbReference type="Proteomes" id="UP000609172"/>
    </source>
</evidence>
<organism evidence="1 2">
    <name type="scientific">Flavobacterium agrisoli</name>
    <dbReference type="NCBI Taxonomy" id="2793066"/>
    <lineage>
        <taxon>Bacteria</taxon>
        <taxon>Pseudomonadati</taxon>
        <taxon>Bacteroidota</taxon>
        <taxon>Flavobacteriia</taxon>
        <taxon>Flavobacteriales</taxon>
        <taxon>Flavobacteriaceae</taxon>
        <taxon>Flavobacterium</taxon>
    </lineage>
</organism>
<dbReference type="RefSeq" id="WP_200105639.1">
    <property type="nucleotide sequence ID" value="NZ_JAEHFV010000002.1"/>
</dbReference>
<reference evidence="1" key="1">
    <citation type="submission" date="2020-12" db="EMBL/GenBank/DDBJ databases">
        <title>Bacterial novel species Flavobacterium sp. SE-1-e isolated from soil.</title>
        <authorList>
            <person name="Jung H.-Y."/>
        </authorList>
    </citation>
    <scope>NUCLEOTIDE SEQUENCE</scope>
    <source>
        <strain evidence="1">SE-1-e</strain>
    </source>
</reference>
<accession>A0A934PMU8</accession>
<protein>
    <submittedName>
        <fullName evidence="1">Uncharacterized protein</fullName>
    </submittedName>
</protein>
<comment type="caution">
    <text evidence="1">The sequence shown here is derived from an EMBL/GenBank/DDBJ whole genome shotgun (WGS) entry which is preliminary data.</text>
</comment>